<keyword evidence="3" id="KW-1185">Reference proteome</keyword>
<dbReference type="Proteomes" id="UP000708148">
    <property type="component" value="Unassembled WGS sequence"/>
</dbReference>
<sequence>MFCAVDTLDGLFACAGAVAGVMQGSWRLGMNTLDGCLACAGAAVGAVHGTWHLGKEVARLLVDEVTSASGVGGKDAVLSIAIPSGMETNRSLNGDAVHNEQPSHLNSEHLPGVGTSSDESISLLAVKEQLESVEARGFHGPVGGLFVNSLSEGGQGGWINGTGSLEQEVPNLEHTSPADVHQTMANPSVEEPAPVGQGLITVEESDGTSLSSDSLNDSAMGAFVPRAIMLGPSGEVVEGAALATCPRGFNVTLLGPTPSVLSSHPTSVGSHAESTSPELDSVTNEAVAELRSHPTSVGTHTESSSQPDSSGSPPSMLDGLTATNSGGPGVNGGDDDDVPHAGEAGPVGRPSPR</sequence>
<accession>A0A8S1IR60</accession>
<dbReference type="EMBL" id="CAJHUC010000640">
    <property type="protein sequence ID" value="CAD7697305.1"/>
    <property type="molecule type" value="Genomic_DNA"/>
</dbReference>
<gene>
    <name evidence="2" type="ORF">OSTQU699_LOCUS2666</name>
</gene>
<feature type="compositionally biased region" description="Polar residues" evidence="1">
    <location>
        <begin position="293"/>
        <end position="302"/>
    </location>
</feature>
<feature type="compositionally biased region" description="Polar residues" evidence="1">
    <location>
        <begin position="260"/>
        <end position="284"/>
    </location>
</feature>
<reference evidence="2" key="1">
    <citation type="submission" date="2020-12" db="EMBL/GenBank/DDBJ databases">
        <authorList>
            <person name="Iha C."/>
        </authorList>
    </citation>
    <scope>NUCLEOTIDE SEQUENCE</scope>
</reference>
<feature type="region of interest" description="Disordered" evidence="1">
    <location>
        <begin position="260"/>
        <end position="353"/>
    </location>
</feature>
<evidence type="ECO:0000313" key="2">
    <source>
        <dbReference type="EMBL" id="CAD7697305.1"/>
    </source>
</evidence>
<evidence type="ECO:0000256" key="1">
    <source>
        <dbReference type="SAM" id="MobiDB-lite"/>
    </source>
</evidence>
<evidence type="ECO:0000313" key="3">
    <source>
        <dbReference type="Proteomes" id="UP000708148"/>
    </source>
</evidence>
<feature type="compositionally biased region" description="Low complexity" evidence="1">
    <location>
        <begin position="303"/>
        <end position="315"/>
    </location>
</feature>
<proteinExistence type="predicted"/>
<comment type="caution">
    <text evidence="2">The sequence shown here is derived from an EMBL/GenBank/DDBJ whole genome shotgun (WGS) entry which is preliminary data.</text>
</comment>
<protein>
    <submittedName>
        <fullName evidence="2">Uncharacterized protein</fullName>
    </submittedName>
</protein>
<name>A0A8S1IR60_9CHLO</name>
<organism evidence="2 3">
    <name type="scientific">Ostreobium quekettii</name>
    <dbReference type="NCBI Taxonomy" id="121088"/>
    <lineage>
        <taxon>Eukaryota</taxon>
        <taxon>Viridiplantae</taxon>
        <taxon>Chlorophyta</taxon>
        <taxon>core chlorophytes</taxon>
        <taxon>Ulvophyceae</taxon>
        <taxon>TCBD clade</taxon>
        <taxon>Bryopsidales</taxon>
        <taxon>Ostreobineae</taxon>
        <taxon>Ostreobiaceae</taxon>
        <taxon>Ostreobium</taxon>
    </lineage>
</organism>
<dbReference type="AlphaFoldDB" id="A0A8S1IR60"/>